<evidence type="ECO:0000259" key="2">
    <source>
        <dbReference type="PROSITE" id="PS50943"/>
    </source>
</evidence>
<dbReference type="Pfam" id="PF01381">
    <property type="entry name" value="HTH_3"/>
    <property type="match status" value="1"/>
</dbReference>
<evidence type="ECO:0000256" key="1">
    <source>
        <dbReference type="ARBA" id="ARBA00023125"/>
    </source>
</evidence>
<dbReference type="GO" id="GO:0003677">
    <property type="term" value="F:DNA binding"/>
    <property type="evidence" value="ECO:0007669"/>
    <property type="project" value="UniProtKB-KW"/>
</dbReference>
<dbReference type="SMART" id="SM00530">
    <property type="entry name" value="HTH_XRE"/>
    <property type="match status" value="1"/>
</dbReference>
<keyword evidence="4" id="KW-1185">Reference proteome</keyword>
<accession>A0A1T0CUW8</accession>
<proteinExistence type="predicted"/>
<dbReference type="Gene3D" id="1.10.260.40">
    <property type="entry name" value="lambda repressor-like DNA-binding domains"/>
    <property type="match status" value="1"/>
</dbReference>
<dbReference type="InterPro" id="IPR010982">
    <property type="entry name" value="Lambda_DNA-bd_dom_sf"/>
</dbReference>
<dbReference type="Proteomes" id="UP000190683">
    <property type="component" value="Unassembled WGS sequence"/>
</dbReference>
<dbReference type="GO" id="GO:0003700">
    <property type="term" value="F:DNA-binding transcription factor activity"/>
    <property type="evidence" value="ECO:0007669"/>
    <property type="project" value="TreeGrafter"/>
</dbReference>
<dbReference type="AlphaFoldDB" id="A0A1T0CUW8"/>
<keyword evidence="1" id="KW-0238">DNA-binding</keyword>
<evidence type="ECO:0000313" key="4">
    <source>
        <dbReference type="Proteomes" id="UP000190683"/>
    </source>
</evidence>
<name>A0A1T0CUW8_9GAMM</name>
<dbReference type="RefSeq" id="WP_078317285.1">
    <property type="nucleotide sequence ID" value="NZ_MUYV01000002.1"/>
</dbReference>
<dbReference type="CDD" id="cd00093">
    <property type="entry name" value="HTH_XRE"/>
    <property type="match status" value="1"/>
</dbReference>
<dbReference type="PROSITE" id="PS50943">
    <property type="entry name" value="HTH_CROC1"/>
    <property type="match status" value="1"/>
</dbReference>
<dbReference type="InterPro" id="IPR001387">
    <property type="entry name" value="Cro/C1-type_HTH"/>
</dbReference>
<dbReference type="PANTHER" id="PTHR46797:SF1">
    <property type="entry name" value="METHYLPHOSPHONATE SYNTHASE"/>
    <property type="match status" value="1"/>
</dbReference>
<dbReference type="SUPFAM" id="SSF47413">
    <property type="entry name" value="lambda repressor-like DNA-binding domains"/>
    <property type="match status" value="1"/>
</dbReference>
<dbReference type="EMBL" id="MUYV01000002">
    <property type="protein sequence ID" value="OOS26136.1"/>
    <property type="molecule type" value="Genomic_DNA"/>
</dbReference>
<dbReference type="PANTHER" id="PTHR46797">
    <property type="entry name" value="HTH-TYPE TRANSCRIPTIONAL REGULATOR"/>
    <property type="match status" value="1"/>
</dbReference>
<evidence type="ECO:0000313" key="3">
    <source>
        <dbReference type="EMBL" id="OOS26136.1"/>
    </source>
</evidence>
<gene>
    <name evidence="3" type="ORF">B0681_03070</name>
</gene>
<comment type="caution">
    <text evidence="3">The sequence shown here is derived from an EMBL/GenBank/DDBJ whole genome shotgun (WGS) entry which is preliminary data.</text>
</comment>
<protein>
    <recommendedName>
        <fullName evidence="2">HTH cro/C1-type domain-containing protein</fullName>
    </recommendedName>
</protein>
<dbReference type="GO" id="GO:0005829">
    <property type="term" value="C:cytosol"/>
    <property type="evidence" value="ECO:0007669"/>
    <property type="project" value="TreeGrafter"/>
</dbReference>
<organism evidence="3 4">
    <name type="scientific">Moraxella porci DSM 25326</name>
    <dbReference type="NCBI Taxonomy" id="573983"/>
    <lineage>
        <taxon>Bacteria</taxon>
        <taxon>Pseudomonadati</taxon>
        <taxon>Pseudomonadota</taxon>
        <taxon>Gammaproteobacteria</taxon>
        <taxon>Moraxellales</taxon>
        <taxon>Moraxellaceae</taxon>
        <taxon>Moraxella</taxon>
    </lineage>
</organism>
<feature type="domain" description="HTH cro/C1-type" evidence="2">
    <location>
        <begin position="17"/>
        <end position="71"/>
    </location>
</feature>
<dbReference type="InterPro" id="IPR050807">
    <property type="entry name" value="TransReg_Diox_bact_type"/>
</dbReference>
<reference evidence="3 4" key="1">
    <citation type="submission" date="2017-02" db="EMBL/GenBank/DDBJ databases">
        <title>Draft genome sequence of Moraxella porci CCUG 54912T type strain.</title>
        <authorList>
            <person name="Salva-Serra F."/>
            <person name="Engstrom-Jakobsson H."/>
            <person name="Thorell K."/>
            <person name="Jaen-Luchoro D."/>
            <person name="Gonzales-Siles L."/>
            <person name="Karlsson R."/>
            <person name="Yazdan S."/>
            <person name="Boulund F."/>
            <person name="Johnning A."/>
            <person name="Engstrand L."/>
            <person name="Kristiansson E."/>
            <person name="Moore E."/>
        </authorList>
    </citation>
    <scope>NUCLEOTIDE SEQUENCE [LARGE SCALE GENOMIC DNA]</scope>
    <source>
        <strain evidence="3 4">CCUG 54912</strain>
    </source>
</reference>
<sequence length="117" mass="13261">MTRRTDENLSRAIGKAIANQRQLAGFTQAQAAEYIGVSDDAISKMERGSIMPTIKRLSEFATLYNCETTDFLTNANPTINDEARYIMNLLNQLDDHERAELIGIIEKLVEWKKGLRI</sequence>
<dbReference type="STRING" id="573983.B0681_03070"/>